<dbReference type="Proteomes" id="UP001562354">
    <property type="component" value="Unassembled WGS sequence"/>
</dbReference>
<gene>
    <name evidence="4" type="ORF">AAFC00_005784</name>
</gene>
<keyword evidence="5" id="KW-1185">Reference proteome</keyword>
<sequence>MIPARPLARSALPRAIRSARAPRTQQARFQSSYSTGNASANSSHIGAGVAGGLAAAVALYGVYYITPAGQMSRKINKTAKEASQKYNEAAQMLQASTPNADQAIDSIKQFAYSYVGWIPGGRQYVDTAFKDFDTVRENHRDEADKLVNDAYRQFQDLAKSGLSMETASKAYDVLADLTKKVGELAGSAIDDILKNHPEAKEKFGGSVDQLKQMGEQYGPDAKKQVDETWKQVKEVMAGGFSVTTVTKAKKLIEEKVEQMKKLGDEAWSKGMEQAKPMLEKNPKIKDLIEKNTDALKSGNAKELFEKARSAVQNGEIRDFEEYINSTVEKAKSKGSQLTGGSLDQYFKMIPSGGEIIPKLKNLSEIAEKHKEEGEKLFKETMDELKQVLDKKSKKAQEIVEKAKKEAK</sequence>
<dbReference type="EMBL" id="JBFMKM010000013">
    <property type="protein sequence ID" value="KAL1301545.1"/>
    <property type="molecule type" value="Genomic_DNA"/>
</dbReference>
<keyword evidence="1" id="KW-0175">Coiled coil</keyword>
<evidence type="ECO:0000313" key="5">
    <source>
        <dbReference type="Proteomes" id="UP001562354"/>
    </source>
</evidence>
<feature type="transmembrane region" description="Helical" evidence="3">
    <location>
        <begin position="45"/>
        <end position="65"/>
    </location>
</feature>
<keyword evidence="3" id="KW-0812">Transmembrane</keyword>
<dbReference type="GeneID" id="95979483"/>
<feature type="compositionally biased region" description="Polar residues" evidence="2">
    <location>
        <begin position="24"/>
        <end position="35"/>
    </location>
</feature>
<proteinExistence type="predicted"/>
<accession>A0ABR3P5U5</accession>
<dbReference type="RefSeq" id="XP_069197821.1">
    <property type="nucleotide sequence ID" value="XM_069345621.1"/>
</dbReference>
<reference evidence="4 5" key="1">
    <citation type="submission" date="2024-07" db="EMBL/GenBank/DDBJ databases">
        <title>Draft sequence of the Neodothiora populina.</title>
        <authorList>
            <person name="Drown D.D."/>
            <person name="Schuette U.S."/>
            <person name="Buechlein A.B."/>
            <person name="Rusch D.R."/>
            <person name="Winton L.W."/>
            <person name="Adams G.A."/>
        </authorList>
    </citation>
    <scope>NUCLEOTIDE SEQUENCE [LARGE SCALE GENOMIC DNA]</scope>
    <source>
        <strain evidence="4 5">CPC 39397</strain>
    </source>
</reference>
<evidence type="ECO:0000256" key="2">
    <source>
        <dbReference type="SAM" id="MobiDB-lite"/>
    </source>
</evidence>
<keyword evidence="3" id="KW-0472">Membrane</keyword>
<evidence type="ECO:0000313" key="4">
    <source>
        <dbReference type="EMBL" id="KAL1301545.1"/>
    </source>
</evidence>
<evidence type="ECO:0000256" key="3">
    <source>
        <dbReference type="SAM" id="Phobius"/>
    </source>
</evidence>
<organism evidence="4 5">
    <name type="scientific">Neodothiora populina</name>
    <dbReference type="NCBI Taxonomy" id="2781224"/>
    <lineage>
        <taxon>Eukaryota</taxon>
        <taxon>Fungi</taxon>
        <taxon>Dikarya</taxon>
        <taxon>Ascomycota</taxon>
        <taxon>Pezizomycotina</taxon>
        <taxon>Dothideomycetes</taxon>
        <taxon>Dothideomycetidae</taxon>
        <taxon>Dothideales</taxon>
        <taxon>Dothioraceae</taxon>
        <taxon>Neodothiora</taxon>
    </lineage>
</organism>
<protein>
    <recommendedName>
        <fullName evidence="6">Apolipoprotein/apolipophorin</fullName>
    </recommendedName>
</protein>
<name>A0ABR3P5U5_9PEZI</name>
<evidence type="ECO:0008006" key="6">
    <source>
        <dbReference type="Google" id="ProtNLM"/>
    </source>
</evidence>
<evidence type="ECO:0000256" key="1">
    <source>
        <dbReference type="SAM" id="Coils"/>
    </source>
</evidence>
<feature type="coiled-coil region" evidence="1">
    <location>
        <begin position="359"/>
        <end position="405"/>
    </location>
</feature>
<feature type="compositionally biased region" description="Low complexity" evidence="2">
    <location>
        <begin position="1"/>
        <end position="23"/>
    </location>
</feature>
<comment type="caution">
    <text evidence="4">The sequence shown here is derived from an EMBL/GenBank/DDBJ whole genome shotgun (WGS) entry which is preliminary data.</text>
</comment>
<feature type="region of interest" description="Disordered" evidence="2">
    <location>
        <begin position="1"/>
        <end position="35"/>
    </location>
</feature>
<keyword evidence="3" id="KW-1133">Transmembrane helix</keyword>